<gene>
    <name evidence="3" type="ORF">AB4875_11360</name>
</gene>
<reference evidence="3 4" key="1">
    <citation type="journal article" date="2011" name="Int. J. Syst. Evol. Microbiol.">
        <title>Zhongshania antarctica gen. nov., sp. nov. and Zhongshania guokunii sp. nov., gammaproteobacteria respectively isolated from coastal attached (fast) ice and surface seawater of the Antarctic.</title>
        <authorList>
            <person name="Li H.J."/>
            <person name="Zhang X.Y."/>
            <person name="Chen C.X."/>
            <person name="Zhang Y.J."/>
            <person name="Gao Z.M."/>
            <person name="Yu Y."/>
            <person name="Chen X.L."/>
            <person name="Chen B."/>
            <person name="Zhang Y.Z."/>
        </authorList>
    </citation>
    <scope>NUCLEOTIDE SEQUENCE [LARGE SCALE GENOMIC DNA]</scope>
    <source>
        <strain evidence="3 4">R06B22</strain>
    </source>
</reference>
<evidence type="ECO:0000259" key="2">
    <source>
        <dbReference type="PROSITE" id="PS51208"/>
    </source>
</evidence>
<feature type="compositionally biased region" description="Polar residues" evidence="1">
    <location>
        <begin position="1"/>
        <end position="19"/>
    </location>
</feature>
<organism evidence="3 4">
    <name type="scientific">Zhongshania arctica</name>
    <dbReference type="NCBI Taxonomy" id="3238302"/>
    <lineage>
        <taxon>Bacteria</taxon>
        <taxon>Pseudomonadati</taxon>
        <taxon>Pseudomonadota</taxon>
        <taxon>Gammaproteobacteria</taxon>
        <taxon>Cellvibrionales</taxon>
        <taxon>Spongiibacteraceae</taxon>
        <taxon>Zhongshania</taxon>
    </lineage>
</organism>
<sequence>MLLPSTAFSAEECNSSVTPTGGGDNTGGETPPTGGVDNTGGEIPPTGSTGSGGQDTLATEGGVLRATESFFSETQYSDPCGATVGESSGMQAQEFAMTLLTKINDSRANRDKGVKGKKKALGGAAGADNAMLDGSRFSLFGFTDYSNRDRHATSRSGGYEQRVNSVTLGFDYRLDDSTFFGASISGSDGDSELDTGDGGSDVSSTTLGIHGAKYWGNTFVAGLIAYGSLDIDVNRTTPVDGFRASTDGGYWYGDLSIGFEGNYGGWRVTPQARVLLLNGDVDAYQEQSASGFGVVRSVNSQDIDSAILALSLQADHPVLMNWGVLLPSVRVELISDGSDGYKSNGQNLNDSDKSAISSFADQADDPDSSTVAVSVGTSAQFSQGLAAYVVYERLFYHDYLTKFTATIGVRYELP</sequence>
<dbReference type="InterPro" id="IPR036709">
    <property type="entry name" value="Autotransporte_beta_dom_sf"/>
</dbReference>
<accession>A0ABV3TXL9</accession>
<dbReference type="SMART" id="SM00869">
    <property type="entry name" value="Autotransporter"/>
    <property type="match status" value="1"/>
</dbReference>
<dbReference type="Pfam" id="PF03797">
    <property type="entry name" value="Autotransporter"/>
    <property type="match status" value="1"/>
</dbReference>
<keyword evidence="4" id="KW-1185">Reference proteome</keyword>
<feature type="domain" description="Autotransporter" evidence="2">
    <location>
        <begin position="132"/>
        <end position="413"/>
    </location>
</feature>
<feature type="region of interest" description="Disordered" evidence="1">
    <location>
        <begin position="1"/>
        <end position="58"/>
    </location>
</feature>
<evidence type="ECO:0000313" key="3">
    <source>
        <dbReference type="EMBL" id="MEX1666085.1"/>
    </source>
</evidence>
<name>A0ABV3TXL9_9GAMM</name>
<dbReference type="EMBL" id="JBFRYB010000001">
    <property type="protein sequence ID" value="MEX1666085.1"/>
    <property type="molecule type" value="Genomic_DNA"/>
</dbReference>
<evidence type="ECO:0000313" key="4">
    <source>
        <dbReference type="Proteomes" id="UP001557484"/>
    </source>
</evidence>
<dbReference type="InterPro" id="IPR005546">
    <property type="entry name" value="Autotransporte_beta"/>
</dbReference>
<dbReference type="RefSeq" id="WP_368376170.1">
    <property type="nucleotide sequence ID" value="NZ_JBFRYB010000001.1"/>
</dbReference>
<proteinExistence type="predicted"/>
<comment type="caution">
    <text evidence="3">The sequence shown here is derived from an EMBL/GenBank/DDBJ whole genome shotgun (WGS) entry which is preliminary data.</text>
</comment>
<dbReference type="Gene3D" id="2.40.128.130">
    <property type="entry name" value="Autotransporter beta-domain"/>
    <property type="match status" value="1"/>
</dbReference>
<dbReference type="SUPFAM" id="SSF103515">
    <property type="entry name" value="Autotransporter"/>
    <property type="match status" value="1"/>
</dbReference>
<dbReference type="Proteomes" id="UP001557484">
    <property type="component" value="Unassembled WGS sequence"/>
</dbReference>
<evidence type="ECO:0000256" key="1">
    <source>
        <dbReference type="SAM" id="MobiDB-lite"/>
    </source>
</evidence>
<protein>
    <submittedName>
        <fullName evidence="3">Autotransporter outer membrane beta-barrel domain-containing protein</fullName>
    </submittedName>
</protein>
<dbReference type="PROSITE" id="PS51208">
    <property type="entry name" value="AUTOTRANSPORTER"/>
    <property type="match status" value="1"/>
</dbReference>